<organism evidence="2 3">
    <name type="scientific">Candidatus Amesbacteria bacterium GW2011_GWC1_47_15</name>
    <dbReference type="NCBI Taxonomy" id="1618364"/>
    <lineage>
        <taxon>Bacteria</taxon>
        <taxon>Candidatus Amesiibacteriota</taxon>
    </lineage>
</organism>
<dbReference type="Gene3D" id="3.90.320.10">
    <property type="match status" value="1"/>
</dbReference>
<name>A0A0G1S3S4_9BACT</name>
<evidence type="ECO:0000313" key="3">
    <source>
        <dbReference type="Proteomes" id="UP000034502"/>
    </source>
</evidence>
<proteinExistence type="predicted"/>
<dbReference type="EMBL" id="LCNU01000014">
    <property type="protein sequence ID" value="KKU64031.1"/>
    <property type="molecule type" value="Genomic_DNA"/>
</dbReference>
<evidence type="ECO:0000259" key="1">
    <source>
        <dbReference type="Pfam" id="PF12705"/>
    </source>
</evidence>
<protein>
    <recommendedName>
        <fullName evidence="1">PD-(D/E)XK endonuclease-like domain-containing protein</fullName>
    </recommendedName>
</protein>
<sequence length="287" mass="32928">MAFNPNAVFVSPSSLGDLDKCPQLYYYRSVYKSPKTGLKIQLTNPALALGSTIHDVIERFLSLEPSARTEEELSRLLDFVWENITGEKGGFADKAEEETYLTRAREMLRRFWANDHFHTCLGVKIPAFPKVDLGPDLILTGKLDWIEMGEDKYYHIIDFKTGKNKEKEDSLQLPIYAIMVSQLFKTDKIRGKYWYLDSEGEMEDITLPDVASALETVTRKAETAKMVRRTNSYRCQSGEESCWACRDMLAVARGEGRLVSVDMSRKQEIYILPAKKDQFEYAQDLPF</sequence>
<reference evidence="2 3" key="1">
    <citation type="journal article" date="2015" name="Nature">
        <title>rRNA introns, odd ribosomes, and small enigmatic genomes across a large radiation of phyla.</title>
        <authorList>
            <person name="Brown C.T."/>
            <person name="Hug L.A."/>
            <person name="Thomas B.C."/>
            <person name="Sharon I."/>
            <person name="Castelle C.J."/>
            <person name="Singh A."/>
            <person name="Wilkins M.J."/>
            <person name="Williams K.H."/>
            <person name="Banfield J.F."/>
        </authorList>
    </citation>
    <scope>NUCLEOTIDE SEQUENCE [LARGE SCALE GENOMIC DNA]</scope>
</reference>
<feature type="domain" description="PD-(D/E)XK endonuclease-like" evidence="1">
    <location>
        <begin position="10"/>
        <end position="245"/>
    </location>
</feature>
<dbReference type="InterPro" id="IPR011604">
    <property type="entry name" value="PDDEXK-like_dom_sf"/>
</dbReference>
<dbReference type="InterPro" id="IPR038726">
    <property type="entry name" value="PDDEXK_AddAB-type"/>
</dbReference>
<gene>
    <name evidence="2" type="ORF">UX86_C0014G0015</name>
</gene>
<dbReference type="Proteomes" id="UP000034502">
    <property type="component" value="Unassembled WGS sequence"/>
</dbReference>
<dbReference type="AlphaFoldDB" id="A0A0G1S3S4"/>
<comment type="caution">
    <text evidence="2">The sequence shown here is derived from an EMBL/GenBank/DDBJ whole genome shotgun (WGS) entry which is preliminary data.</text>
</comment>
<dbReference type="Pfam" id="PF12705">
    <property type="entry name" value="PDDEXK_1"/>
    <property type="match status" value="1"/>
</dbReference>
<dbReference type="STRING" id="1618364.UX86_C0014G0015"/>
<evidence type="ECO:0000313" key="2">
    <source>
        <dbReference type="EMBL" id="KKU64031.1"/>
    </source>
</evidence>
<accession>A0A0G1S3S4</accession>